<evidence type="ECO:0000259" key="1">
    <source>
        <dbReference type="Pfam" id="PF00534"/>
    </source>
</evidence>
<dbReference type="EMBL" id="CP016345">
    <property type="protein sequence ID" value="ANQ11404.1"/>
    <property type="molecule type" value="Genomic_DNA"/>
</dbReference>
<proteinExistence type="predicted"/>
<dbReference type="AlphaFoldDB" id="A0AAN1CUJ9"/>
<sequence length="371" mass="42089">MKIALIHMRHAKVGGTELFLNQLSKYLCEQGEDVTIICRSHEEPSHPNIKFVTLKPLSIGKAHRAYRFAKAVENHVNENDYDIVYALGKTWTHDLIRVGGGTRKHIVDLRKDKKPTPRDRVSMYIERKALSSADNLFVVSNSHKSSTEIMEDYGVSPDKIATIHNAVDLNRFSRENCATQVAELKKKLQINDKHPIFLFLGSGYHRKGLEPTLKAFSLLKEEASLVIVGNEQHPQQYQDLAKELGIEDKCYFLGKQNNPEIFFSMASCYVFPTKYEPFGFTAIEALSSGCPVITTVDCGAKEVMNDEVSSILESDFSTEKLAQEMSHWADKAKSKEFRAACRESVAPLDVNNIMEMNYQLIKQAWEKKQLK</sequence>
<keyword evidence="3" id="KW-0808">Transferase</keyword>
<gene>
    <name evidence="3" type="ORF">BA890_00930</name>
</gene>
<dbReference type="SUPFAM" id="SSF53756">
    <property type="entry name" value="UDP-Glycosyltransferase/glycogen phosphorylase"/>
    <property type="match status" value="1"/>
</dbReference>
<dbReference type="RefSeq" id="WP_020335726.1">
    <property type="nucleotide sequence ID" value="NZ_ATFJ01000038.1"/>
</dbReference>
<dbReference type="InterPro" id="IPR028098">
    <property type="entry name" value="Glyco_trans_4-like_N"/>
</dbReference>
<dbReference type="CDD" id="cd03801">
    <property type="entry name" value="GT4_PimA-like"/>
    <property type="match status" value="1"/>
</dbReference>
<feature type="domain" description="Glycosyltransferase subfamily 4-like N-terminal" evidence="2">
    <location>
        <begin position="13"/>
        <end position="171"/>
    </location>
</feature>
<evidence type="ECO:0000313" key="4">
    <source>
        <dbReference type="Proteomes" id="UP000092741"/>
    </source>
</evidence>
<evidence type="ECO:0000259" key="2">
    <source>
        <dbReference type="Pfam" id="PF13439"/>
    </source>
</evidence>
<feature type="domain" description="Glycosyl transferase family 1" evidence="1">
    <location>
        <begin position="183"/>
        <end position="336"/>
    </location>
</feature>
<dbReference type="PANTHER" id="PTHR12526">
    <property type="entry name" value="GLYCOSYLTRANSFERASE"/>
    <property type="match status" value="1"/>
</dbReference>
<dbReference type="Pfam" id="PF00534">
    <property type="entry name" value="Glycos_transf_1"/>
    <property type="match status" value="1"/>
</dbReference>
<dbReference type="Proteomes" id="UP000092741">
    <property type="component" value="Chromosome 1"/>
</dbReference>
<dbReference type="Pfam" id="PF13439">
    <property type="entry name" value="Glyco_transf_4"/>
    <property type="match status" value="1"/>
</dbReference>
<dbReference type="GO" id="GO:1901135">
    <property type="term" value="P:carbohydrate derivative metabolic process"/>
    <property type="evidence" value="ECO:0007669"/>
    <property type="project" value="UniProtKB-ARBA"/>
</dbReference>
<evidence type="ECO:0000313" key="3">
    <source>
        <dbReference type="EMBL" id="ANQ11404.1"/>
    </source>
</evidence>
<organism evidence="3 4">
    <name type="scientific">Vibrio natriegens NBRC 15636 = ATCC 14048 = DSM 759</name>
    <dbReference type="NCBI Taxonomy" id="1219067"/>
    <lineage>
        <taxon>Bacteria</taxon>
        <taxon>Pseudomonadati</taxon>
        <taxon>Pseudomonadota</taxon>
        <taxon>Gammaproteobacteria</taxon>
        <taxon>Vibrionales</taxon>
        <taxon>Vibrionaceae</taxon>
        <taxon>Vibrio</taxon>
    </lineage>
</organism>
<accession>A0AAN1CUJ9</accession>
<keyword evidence="4" id="KW-1185">Reference proteome</keyword>
<reference evidence="3 4" key="1">
    <citation type="submission" date="2016-07" db="EMBL/GenBank/DDBJ databases">
        <title>Developing Vibrio natriegens as a novel, fast-growing host for biotechnology.</title>
        <authorList>
            <person name="Weinstock M.T."/>
            <person name="Hesek E.D."/>
            <person name="Wilson C.M."/>
            <person name="Gibson D.G."/>
        </authorList>
    </citation>
    <scope>NUCLEOTIDE SEQUENCE [LARGE SCALE GENOMIC DNA]</scope>
    <source>
        <strain evidence="3 4">ATCC 14048</strain>
    </source>
</reference>
<name>A0AAN1CUJ9_VIBNA</name>
<dbReference type="Gene3D" id="3.40.50.2000">
    <property type="entry name" value="Glycogen Phosphorylase B"/>
    <property type="match status" value="2"/>
</dbReference>
<protein>
    <submittedName>
        <fullName evidence="3">Group 1 glycosyl transferase</fullName>
    </submittedName>
</protein>
<dbReference type="KEGG" id="vna:PN96_12400"/>
<dbReference type="InterPro" id="IPR001296">
    <property type="entry name" value="Glyco_trans_1"/>
</dbReference>
<dbReference type="GO" id="GO:0016757">
    <property type="term" value="F:glycosyltransferase activity"/>
    <property type="evidence" value="ECO:0007669"/>
    <property type="project" value="InterPro"/>
</dbReference>
<dbReference type="GeneID" id="70913615"/>